<evidence type="ECO:0000313" key="4">
    <source>
        <dbReference type="Proteomes" id="UP000621856"/>
    </source>
</evidence>
<sequence length="118" mass="12760">MTDLSLFIIAIIIGFCIAAAGRIAQGTRRTREKGSRYSLWLNAVGGSILIFLLTGLVWIMLEPKVEAQIAQCEAMMGYDCEDANLALVAVLLIGTGALILNLVFSLVFKLIRQRGSAS</sequence>
<dbReference type="Proteomes" id="UP000621856">
    <property type="component" value="Unassembled WGS sequence"/>
</dbReference>
<reference evidence="2" key="3">
    <citation type="submission" date="2020-09" db="EMBL/GenBank/DDBJ databases">
        <authorList>
            <person name="Sun Q."/>
            <person name="Zhou Y."/>
        </authorList>
    </citation>
    <scope>NUCLEOTIDE SEQUENCE</scope>
    <source>
        <strain evidence="2">CGMCC 1.14984</strain>
    </source>
</reference>
<evidence type="ECO:0000256" key="1">
    <source>
        <dbReference type="SAM" id="Phobius"/>
    </source>
</evidence>
<dbReference type="EMBL" id="BMGZ01000002">
    <property type="protein sequence ID" value="GGH99125.1"/>
    <property type="molecule type" value="Genomic_DNA"/>
</dbReference>
<dbReference type="AlphaFoldDB" id="A0A8J3ERX2"/>
<protein>
    <submittedName>
        <fullName evidence="2">Uncharacterized protein</fullName>
    </submittedName>
</protein>
<name>A0A8J3ERX2_9PROT</name>
<feature type="transmembrane region" description="Helical" evidence="1">
    <location>
        <begin position="6"/>
        <end position="25"/>
    </location>
</feature>
<evidence type="ECO:0000313" key="2">
    <source>
        <dbReference type="EMBL" id="GGH99125.1"/>
    </source>
</evidence>
<feature type="transmembrane region" description="Helical" evidence="1">
    <location>
        <begin position="85"/>
        <end position="108"/>
    </location>
</feature>
<proteinExistence type="predicted"/>
<keyword evidence="1" id="KW-0472">Membrane</keyword>
<feature type="transmembrane region" description="Helical" evidence="1">
    <location>
        <begin position="37"/>
        <end position="61"/>
    </location>
</feature>
<reference evidence="2" key="1">
    <citation type="journal article" date="2014" name="Int. J. Syst. Evol. Microbiol.">
        <title>Complete genome sequence of Corynebacterium casei LMG S-19264T (=DSM 44701T), isolated from a smear-ripened cheese.</title>
        <authorList>
            <consortium name="US DOE Joint Genome Institute (JGI-PGF)"/>
            <person name="Walter F."/>
            <person name="Albersmeier A."/>
            <person name="Kalinowski J."/>
            <person name="Ruckert C."/>
        </authorList>
    </citation>
    <scope>NUCLEOTIDE SEQUENCE</scope>
    <source>
        <strain evidence="2">CGMCC 1.14984</strain>
    </source>
</reference>
<gene>
    <name evidence="3" type="ORF">FF098_012115</name>
    <name evidence="2" type="ORF">GCM10011355_24340</name>
</gene>
<keyword evidence="1" id="KW-1133">Transmembrane helix</keyword>
<comment type="caution">
    <text evidence="2">The sequence shown here is derived from an EMBL/GenBank/DDBJ whole genome shotgun (WGS) entry which is preliminary data.</text>
</comment>
<dbReference type="RefSeq" id="WP_155140842.1">
    <property type="nucleotide sequence ID" value="NZ_BMGZ01000002.1"/>
</dbReference>
<keyword evidence="1" id="KW-0812">Transmembrane</keyword>
<keyword evidence="5" id="KW-1185">Reference proteome</keyword>
<evidence type="ECO:0000313" key="3">
    <source>
        <dbReference type="EMBL" id="NHK28655.1"/>
    </source>
</evidence>
<organism evidence="2 4">
    <name type="scientific">Aquisalinus luteolus</name>
    <dbReference type="NCBI Taxonomy" id="1566827"/>
    <lineage>
        <taxon>Bacteria</taxon>
        <taxon>Pseudomonadati</taxon>
        <taxon>Pseudomonadota</taxon>
        <taxon>Alphaproteobacteria</taxon>
        <taxon>Parvularculales</taxon>
        <taxon>Parvularculaceae</taxon>
        <taxon>Aquisalinus</taxon>
    </lineage>
</organism>
<reference evidence="3 5" key="2">
    <citation type="submission" date="2020-02" db="EMBL/GenBank/DDBJ databases">
        <title>Genome sequence of Parvularcula flava strain NH6-79.</title>
        <authorList>
            <person name="Abdul Karim M.H."/>
            <person name="Lam M.Q."/>
            <person name="Chen S.J."/>
            <person name="Yahya A."/>
            <person name="Shahir S."/>
            <person name="Shamsir M.S."/>
            <person name="Chong C.S."/>
        </authorList>
    </citation>
    <scope>NUCLEOTIDE SEQUENCE [LARGE SCALE GENOMIC DNA]</scope>
    <source>
        <strain evidence="3 5">NH6-79</strain>
    </source>
</reference>
<dbReference type="Proteomes" id="UP000818603">
    <property type="component" value="Unassembled WGS sequence"/>
</dbReference>
<dbReference type="EMBL" id="VCJR02000002">
    <property type="protein sequence ID" value="NHK28655.1"/>
    <property type="molecule type" value="Genomic_DNA"/>
</dbReference>
<evidence type="ECO:0000313" key="5">
    <source>
        <dbReference type="Proteomes" id="UP000818603"/>
    </source>
</evidence>
<accession>A0A8J3ERX2</accession>